<feature type="signal peptide" evidence="13">
    <location>
        <begin position="1"/>
        <end position="22"/>
    </location>
</feature>
<proteinExistence type="inferred from homology"/>
<evidence type="ECO:0000256" key="5">
    <source>
        <dbReference type="ARBA" id="ARBA00022692"/>
    </source>
</evidence>
<dbReference type="InterPro" id="IPR013210">
    <property type="entry name" value="LRR_N_plant-typ"/>
</dbReference>
<protein>
    <recommendedName>
        <fullName evidence="14">Leucine-rich repeat-containing N-terminal plant-type domain-containing protein</fullName>
    </recommendedName>
</protein>
<evidence type="ECO:0000256" key="10">
    <source>
        <dbReference type="ARBA" id="ARBA00023170"/>
    </source>
</evidence>
<dbReference type="InterPro" id="IPR003591">
    <property type="entry name" value="Leu-rich_rpt_typical-subtyp"/>
</dbReference>
<feature type="chain" id="PRO_5012112765" description="Leucine-rich repeat-containing N-terminal plant-type domain-containing protein" evidence="13">
    <location>
        <begin position="23"/>
        <end position="712"/>
    </location>
</feature>
<dbReference type="SMART" id="SM00369">
    <property type="entry name" value="LRR_TYP"/>
    <property type="match status" value="7"/>
</dbReference>
<organism evidence="15">
    <name type="scientific">Manihot esculenta</name>
    <name type="common">Cassava</name>
    <name type="synonym">Jatropha manihot</name>
    <dbReference type="NCBI Taxonomy" id="3983"/>
    <lineage>
        <taxon>Eukaryota</taxon>
        <taxon>Viridiplantae</taxon>
        <taxon>Streptophyta</taxon>
        <taxon>Embryophyta</taxon>
        <taxon>Tracheophyta</taxon>
        <taxon>Spermatophyta</taxon>
        <taxon>Magnoliopsida</taxon>
        <taxon>eudicotyledons</taxon>
        <taxon>Gunneridae</taxon>
        <taxon>Pentapetalae</taxon>
        <taxon>rosids</taxon>
        <taxon>fabids</taxon>
        <taxon>Malpighiales</taxon>
        <taxon>Euphorbiaceae</taxon>
        <taxon>Crotonoideae</taxon>
        <taxon>Manihoteae</taxon>
        <taxon>Manihot</taxon>
    </lineage>
</organism>
<keyword evidence="7" id="KW-0677">Repeat</keyword>
<dbReference type="Pfam" id="PF08263">
    <property type="entry name" value="LRRNT_2"/>
    <property type="match status" value="1"/>
</dbReference>
<dbReference type="AlphaFoldDB" id="A0A2C9VJ01"/>
<evidence type="ECO:0000256" key="11">
    <source>
        <dbReference type="ARBA" id="ARBA00023180"/>
    </source>
</evidence>
<dbReference type="Pfam" id="PF00560">
    <property type="entry name" value="LRR_1"/>
    <property type="match status" value="9"/>
</dbReference>
<keyword evidence="4" id="KW-0433">Leucine-rich repeat</keyword>
<sequence>MLNLVFGLVLTLVCCLVSPHHACNQFDHESLLSFSYNVSSSPPLNWSPSIDCCLWEGIGCDGDGQVTSLWLPSRGIVGVFSFSSIRNLKHLSQLNLSHNQFSGPLESFLSLVALETLDLSYNLLHGELPSLFSSKNIKLIDLSSNNFYGEIPSTFFQQAANLVSFNISNNSFTGSIPSSVCLNSSLSVKLLDFSGNDFGGLMPKTLGQCSQLQVFRAGFNNLSGPFPQDIFKVVSLQEISLPLNSLSGPISPGITNLTNLKILELYGNQLTGVISPDIGKLSNLEQLLLHINYFAGPLPTSLANCTNLFALNLRFNNLEGDLSTFNFSKLVKLRILDLGNNNFTGSLPLSLYSCWSLTAVRLSFNQFEGQILPKVVDLKYMSFLSLSHNNLTNATGAISILMRLKNLRILLLSRNFQNESMPNEDKIGQSGGFQNLQILALGGCLLNGQIPGWLAKLQKLQVLDLSFNRIIGEFPRELNLMPALASTEAQYAVDTTYLEAPVLVQTNNAINPNYQQYIKLSHLPPAIYIRNNNLRGNIPVELGQLKLLHVLDLSNNNFSGSIPSELSKLTNLEKLDLSGNHLTGEIPASFKGLNFLSSFSVADNNLEGPVPSGGQFDTFPVSSFSGNPGLCGSIVQYSCSDQPQTTSPVPEESSENTLVFGLIAGLTFGFVVGSTTGLLYPIRRLKFLEKFIRFLHRNERRNSHVSPLYSTS</sequence>
<accession>A0A2C9VJ01</accession>
<evidence type="ECO:0000256" key="13">
    <source>
        <dbReference type="SAM" id="SignalP"/>
    </source>
</evidence>
<evidence type="ECO:0000259" key="14">
    <source>
        <dbReference type="Pfam" id="PF08263"/>
    </source>
</evidence>
<dbReference type="FunFam" id="3.80.10.10:FF:000213">
    <property type="entry name" value="Tyrosine-sulfated glycopeptide receptor 1"/>
    <property type="match status" value="1"/>
</dbReference>
<keyword evidence="3" id="KW-1003">Cell membrane</keyword>
<evidence type="ECO:0000256" key="8">
    <source>
        <dbReference type="ARBA" id="ARBA00022989"/>
    </source>
</evidence>
<dbReference type="SUPFAM" id="SSF52058">
    <property type="entry name" value="L domain-like"/>
    <property type="match status" value="1"/>
</dbReference>
<evidence type="ECO:0000256" key="9">
    <source>
        <dbReference type="ARBA" id="ARBA00023136"/>
    </source>
</evidence>
<dbReference type="InterPro" id="IPR001611">
    <property type="entry name" value="Leu-rich_rpt"/>
</dbReference>
<dbReference type="PANTHER" id="PTHR48060:SF21">
    <property type="entry name" value="L DOMAIN-LIKE PROTEIN"/>
    <property type="match status" value="1"/>
</dbReference>
<evidence type="ECO:0000256" key="1">
    <source>
        <dbReference type="ARBA" id="ARBA00004251"/>
    </source>
</evidence>
<keyword evidence="8 12" id="KW-1133">Transmembrane helix</keyword>
<feature type="domain" description="Leucine-rich repeat-containing N-terminal plant-type" evidence="14">
    <location>
        <begin position="27"/>
        <end position="61"/>
    </location>
</feature>
<dbReference type="FunFam" id="3.80.10.10:FF:000095">
    <property type="entry name" value="LRR receptor-like serine/threonine-protein kinase GSO1"/>
    <property type="match status" value="1"/>
</dbReference>
<comment type="similarity">
    <text evidence="2">Belongs to the RLP family.</text>
</comment>
<evidence type="ECO:0000256" key="3">
    <source>
        <dbReference type="ARBA" id="ARBA00022475"/>
    </source>
</evidence>
<dbReference type="FunFam" id="3.80.10.10:FF:000111">
    <property type="entry name" value="LRR receptor-like serine/threonine-protein kinase ERECTA"/>
    <property type="match status" value="1"/>
</dbReference>
<keyword evidence="9 12" id="KW-0472">Membrane</keyword>
<keyword evidence="11" id="KW-0325">Glycoprotein</keyword>
<dbReference type="SMART" id="SM00365">
    <property type="entry name" value="LRR_SD22"/>
    <property type="match status" value="5"/>
</dbReference>
<keyword evidence="6 13" id="KW-0732">Signal</keyword>
<dbReference type="STRING" id="3983.A0A2C9VJ01"/>
<evidence type="ECO:0000256" key="2">
    <source>
        <dbReference type="ARBA" id="ARBA00009592"/>
    </source>
</evidence>
<dbReference type="EMBL" id="CM004393">
    <property type="protein sequence ID" value="OAY44937.1"/>
    <property type="molecule type" value="Genomic_DNA"/>
</dbReference>
<dbReference type="SUPFAM" id="SSF52047">
    <property type="entry name" value="RNI-like"/>
    <property type="match status" value="1"/>
</dbReference>
<dbReference type="PRINTS" id="PR00019">
    <property type="entry name" value="LEURICHRPT"/>
</dbReference>
<evidence type="ECO:0000256" key="6">
    <source>
        <dbReference type="ARBA" id="ARBA00022729"/>
    </source>
</evidence>
<reference evidence="15" key="1">
    <citation type="submission" date="2016-02" db="EMBL/GenBank/DDBJ databases">
        <title>WGS assembly of Manihot esculenta.</title>
        <authorList>
            <person name="Bredeson J.V."/>
            <person name="Prochnik S.E."/>
            <person name="Lyons J.B."/>
            <person name="Schmutz J."/>
            <person name="Grimwood J."/>
            <person name="Vrebalov J."/>
            <person name="Bart R.S."/>
            <person name="Amuge T."/>
            <person name="Ferguson M.E."/>
            <person name="Green R."/>
            <person name="Putnam N."/>
            <person name="Stites J."/>
            <person name="Rounsley S."/>
            <person name="Rokhsar D.S."/>
        </authorList>
    </citation>
    <scope>NUCLEOTIDE SEQUENCE [LARGE SCALE GENOMIC DNA]</scope>
    <source>
        <tissue evidence="15">Leaf</tissue>
    </source>
</reference>
<keyword evidence="5 12" id="KW-0812">Transmembrane</keyword>
<dbReference type="InterPro" id="IPR032675">
    <property type="entry name" value="LRR_dom_sf"/>
</dbReference>
<dbReference type="GO" id="GO:0005886">
    <property type="term" value="C:plasma membrane"/>
    <property type="evidence" value="ECO:0007669"/>
    <property type="project" value="UniProtKB-SubCell"/>
</dbReference>
<dbReference type="Gene3D" id="3.80.10.10">
    <property type="entry name" value="Ribonuclease Inhibitor"/>
    <property type="match status" value="4"/>
</dbReference>
<name>A0A2C9VJ01_MANES</name>
<evidence type="ECO:0000256" key="7">
    <source>
        <dbReference type="ARBA" id="ARBA00022737"/>
    </source>
</evidence>
<evidence type="ECO:0000256" key="4">
    <source>
        <dbReference type="ARBA" id="ARBA00022614"/>
    </source>
</evidence>
<dbReference type="PANTHER" id="PTHR48060">
    <property type="entry name" value="DNA DAMAGE-REPAIR/TOLERATION PROTEIN DRT100"/>
    <property type="match status" value="1"/>
</dbReference>
<gene>
    <name evidence="15" type="ORF">MANES_07G018000</name>
</gene>
<feature type="transmembrane region" description="Helical" evidence="12">
    <location>
        <begin position="658"/>
        <end position="680"/>
    </location>
</feature>
<comment type="subcellular location">
    <subcellularLocation>
        <location evidence="1">Cell membrane</location>
        <topology evidence="1">Single-pass type I membrane protein</topology>
    </subcellularLocation>
</comment>
<evidence type="ECO:0000256" key="12">
    <source>
        <dbReference type="SAM" id="Phobius"/>
    </source>
</evidence>
<dbReference type="InterPro" id="IPR053211">
    <property type="entry name" value="DNA_repair-toleration"/>
</dbReference>
<evidence type="ECO:0000313" key="15">
    <source>
        <dbReference type="EMBL" id="OAY44937.1"/>
    </source>
</evidence>
<keyword evidence="10" id="KW-0675">Receptor</keyword>